<evidence type="ECO:0008006" key="4">
    <source>
        <dbReference type="Google" id="ProtNLM"/>
    </source>
</evidence>
<gene>
    <name evidence="2" type="ORF">SAMN05216188_12377</name>
</gene>
<proteinExistence type="predicted"/>
<dbReference type="RefSeq" id="WP_089959253.1">
    <property type="nucleotide sequence ID" value="NZ_FOFR01000023.1"/>
</dbReference>
<organism evidence="2 3">
    <name type="scientific">Lentzea xinjiangensis</name>
    <dbReference type="NCBI Taxonomy" id="402600"/>
    <lineage>
        <taxon>Bacteria</taxon>
        <taxon>Bacillati</taxon>
        <taxon>Actinomycetota</taxon>
        <taxon>Actinomycetes</taxon>
        <taxon>Pseudonocardiales</taxon>
        <taxon>Pseudonocardiaceae</taxon>
        <taxon>Lentzea</taxon>
    </lineage>
</organism>
<dbReference type="EMBL" id="FOFR01000023">
    <property type="protein sequence ID" value="SES15086.1"/>
    <property type="molecule type" value="Genomic_DNA"/>
</dbReference>
<keyword evidence="3" id="KW-1185">Reference proteome</keyword>
<keyword evidence="1" id="KW-0732">Signal</keyword>
<sequence length="146" mass="14959">MSAVLKKSAATAVLAVTMTTGSVLAAAPAQALPAPVTSCGPSVKAGATGLHLQTCVTRDGISVTGRTRVTNAGPAAHYVAEMQTKINWGAGGYSVCPVNSWIQPGISGSCTDPVVSVTNQPSHYIGWARYWDGVAYVWVNANSPSI</sequence>
<name>A0A1H9V085_9PSEU</name>
<feature type="signal peptide" evidence="1">
    <location>
        <begin position="1"/>
        <end position="25"/>
    </location>
</feature>
<reference evidence="3" key="1">
    <citation type="submission" date="2016-10" db="EMBL/GenBank/DDBJ databases">
        <authorList>
            <person name="Varghese N."/>
            <person name="Submissions S."/>
        </authorList>
    </citation>
    <scope>NUCLEOTIDE SEQUENCE [LARGE SCALE GENOMIC DNA]</scope>
    <source>
        <strain evidence="3">CGMCC 4.3525</strain>
    </source>
</reference>
<protein>
    <recommendedName>
        <fullName evidence="4">Secreted protein</fullName>
    </recommendedName>
</protein>
<dbReference type="AlphaFoldDB" id="A0A1H9V085"/>
<evidence type="ECO:0000313" key="3">
    <source>
        <dbReference type="Proteomes" id="UP000199352"/>
    </source>
</evidence>
<feature type="chain" id="PRO_5039186158" description="Secreted protein" evidence="1">
    <location>
        <begin position="26"/>
        <end position="146"/>
    </location>
</feature>
<evidence type="ECO:0000313" key="2">
    <source>
        <dbReference type="EMBL" id="SES15086.1"/>
    </source>
</evidence>
<dbReference type="Proteomes" id="UP000199352">
    <property type="component" value="Unassembled WGS sequence"/>
</dbReference>
<accession>A0A1H9V085</accession>
<evidence type="ECO:0000256" key="1">
    <source>
        <dbReference type="SAM" id="SignalP"/>
    </source>
</evidence>